<dbReference type="InterPro" id="IPR036061">
    <property type="entry name" value="CheW-like_dom_sf"/>
</dbReference>
<dbReference type="CDD" id="cd00731">
    <property type="entry name" value="CheA_reg"/>
    <property type="match status" value="1"/>
</dbReference>
<dbReference type="Pfam" id="PF01627">
    <property type="entry name" value="Hpt"/>
    <property type="match status" value="1"/>
</dbReference>
<dbReference type="PANTHER" id="PTHR43395:SF10">
    <property type="entry name" value="CHEMOTAXIS PROTEIN CHEA"/>
    <property type="match status" value="1"/>
</dbReference>
<evidence type="ECO:0000256" key="1">
    <source>
        <dbReference type="ARBA" id="ARBA00000085"/>
    </source>
</evidence>
<evidence type="ECO:0000256" key="2">
    <source>
        <dbReference type="ARBA" id="ARBA00012438"/>
    </source>
</evidence>
<dbReference type="SUPFAM" id="SSF50341">
    <property type="entry name" value="CheW-like"/>
    <property type="match status" value="1"/>
</dbReference>
<keyword evidence="5 12" id="KW-0597">Phosphoprotein</keyword>
<keyword evidence="6 17" id="KW-0808">Transferase</keyword>
<evidence type="ECO:0000256" key="10">
    <source>
        <dbReference type="ARBA" id="ARBA00023012"/>
    </source>
</evidence>
<dbReference type="InterPro" id="IPR003594">
    <property type="entry name" value="HATPase_dom"/>
</dbReference>
<dbReference type="PRINTS" id="PR00344">
    <property type="entry name" value="BCTRLSENSOR"/>
</dbReference>
<dbReference type="RefSeq" id="WP_350935736.1">
    <property type="nucleotide sequence ID" value="NZ_JAYWLC010000004.1"/>
</dbReference>
<evidence type="ECO:0000256" key="4">
    <source>
        <dbReference type="ARBA" id="ARBA00022500"/>
    </source>
</evidence>
<sequence length="651" mass="69640">MSMDDDAAQIFLAEALELQASIEANLLDLKSRPADRELIDSLFRELHTLKGSSAMFGHSALSAFVHEFETAFETLRQPGACATDALIKVALAACDQFLALLDTPELAAPASPALLQALADALSQKAPLAVPAASGGPGWRVTLAAGPAALGLGISIPALLQELRELDPEVTLRADLSEVPPLEALNPLVPPIRWSIRLPSGVTRDQIDGVFVFSADDLVLDIRQEDGSPELTVATGSPQPEAGETGGGDAPPTGREAALSTMRVATERLDELMDRVGELVIAEARLHDLSQEMRLPSLMSVAEDIRRLTSGMRDTTMSIRMVPIGTLFGRFRRLIHDLSDRLGKPIDFVTLGGETELDKTVIETLADPLVHLLRNSIDHGLEDSATRAAQGKSGNGRIELSATHAGAEVLVRIRDDGRGLDLARIRARGLERGLITEDQIVTQQDLRMMIFAPGFSTAETVTDLSGRGVGMDVVRSVIEGLRGQIEVSSEPGYGTEITLRLPLTLAIIDGLLIEVGQERYTIPVAAVEECVELPPELAQSDTSSNFLNVRGGMVPFIRLADLFDVPGPRSDFQKVVIVTALGGRVGVVVDRLVTNNQTVIKQLSRLHAGLKSFSGATILGDGTVALILDVANLVAAGRSMEEALRTRERVA</sequence>
<dbReference type="SMART" id="SM00073">
    <property type="entry name" value="HPT"/>
    <property type="match status" value="1"/>
</dbReference>
<evidence type="ECO:0000259" key="15">
    <source>
        <dbReference type="PROSITE" id="PS50851"/>
    </source>
</evidence>
<feature type="modified residue" description="Phosphohistidine" evidence="12">
    <location>
        <position position="47"/>
    </location>
</feature>
<dbReference type="PANTHER" id="PTHR43395">
    <property type="entry name" value="SENSOR HISTIDINE KINASE CHEA"/>
    <property type="match status" value="1"/>
</dbReference>
<dbReference type="SMART" id="SM00387">
    <property type="entry name" value="HATPase_c"/>
    <property type="match status" value="1"/>
</dbReference>
<gene>
    <name evidence="17" type="ORF">VSX56_06450</name>
</gene>
<dbReference type="Pfam" id="PF02895">
    <property type="entry name" value="H-kinase_dim"/>
    <property type="match status" value="1"/>
</dbReference>
<dbReference type="Proteomes" id="UP001438953">
    <property type="component" value="Unassembled WGS sequence"/>
</dbReference>
<dbReference type="GO" id="GO:0004673">
    <property type="term" value="F:protein histidine kinase activity"/>
    <property type="evidence" value="ECO:0007669"/>
    <property type="project" value="UniProtKB-EC"/>
</dbReference>
<dbReference type="SUPFAM" id="SSF47384">
    <property type="entry name" value="Homodimeric domain of signal transducing histidine kinase"/>
    <property type="match status" value="1"/>
</dbReference>
<feature type="domain" description="CheW-like" evidence="15">
    <location>
        <begin position="507"/>
        <end position="639"/>
    </location>
</feature>
<evidence type="ECO:0000256" key="5">
    <source>
        <dbReference type="ARBA" id="ARBA00022553"/>
    </source>
</evidence>
<dbReference type="SMART" id="SM00260">
    <property type="entry name" value="CheW"/>
    <property type="match status" value="1"/>
</dbReference>
<evidence type="ECO:0000256" key="9">
    <source>
        <dbReference type="ARBA" id="ARBA00022840"/>
    </source>
</evidence>
<feature type="domain" description="Histidine kinase" evidence="14">
    <location>
        <begin position="294"/>
        <end position="505"/>
    </location>
</feature>
<evidence type="ECO:0000256" key="13">
    <source>
        <dbReference type="SAM" id="MobiDB-lite"/>
    </source>
</evidence>
<keyword evidence="7" id="KW-0547">Nucleotide-binding</keyword>
<evidence type="ECO:0000256" key="6">
    <source>
        <dbReference type="ARBA" id="ARBA00022679"/>
    </source>
</evidence>
<evidence type="ECO:0000259" key="16">
    <source>
        <dbReference type="PROSITE" id="PS50894"/>
    </source>
</evidence>
<proteinExistence type="predicted"/>
<dbReference type="SUPFAM" id="SSF55874">
    <property type="entry name" value="ATPase domain of HSP90 chaperone/DNA topoisomerase II/histidine kinase"/>
    <property type="match status" value="1"/>
</dbReference>
<keyword evidence="4" id="KW-0145">Chemotaxis</keyword>
<keyword evidence="18" id="KW-1185">Reference proteome</keyword>
<dbReference type="EC" id="2.7.13.3" evidence="2"/>
<dbReference type="PROSITE" id="PS50109">
    <property type="entry name" value="HIS_KIN"/>
    <property type="match status" value="1"/>
</dbReference>
<evidence type="ECO:0000313" key="18">
    <source>
        <dbReference type="Proteomes" id="UP001438953"/>
    </source>
</evidence>
<dbReference type="InterPro" id="IPR008207">
    <property type="entry name" value="Sig_transdc_His_kin_Hpt_dom"/>
</dbReference>
<dbReference type="Gene3D" id="1.20.120.160">
    <property type="entry name" value="HPT domain"/>
    <property type="match status" value="1"/>
</dbReference>
<comment type="caution">
    <text evidence="17">The sequence shown here is derived from an EMBL/GenBank/DDBJ whole genome shotgun (WGS) entry which is preliminary data.</text>
</comment>
<keyword evidence="10" id="KW-0902">Two-component regulatory system</keyword>
<dbReference type="InterPro" id="IPR037006">
    <property type="entry name" value="CheA-like_homodim_sf"/>
</dbReference>
<dbReference type="Pfam" id="PF01584">
    <property type="entry name" value="CheW"/>
    <property type="match status" value="1"/>
</dbReference>
<dbReference type="PROSITE" id="PS50851">
    <property type="entry name" value="CHEW"/>
    <property type="match status" value="1"/>
</dbReference>
<dbReference type="CDD" id="cd16916">
    <property type="entry name" value="HATPase_CheA-like"/>
    <property type="match status" value="1"/>
</dbReference>
<keyword evidence="8" id="KW-0418">Kinase</keyword>
<dbReference type="CDD" id="cd00088">
    <property type="entry name" value="HPT"/>
    <property type="match status" value="1"/>
</dbReference>
<feature type="domain" description="HPt" evidence="16">
    <location>
        <begin position="1"/>
        <end position="104"/>
    </location>
</feature>
<organism evidence="17 18">
    <name type="scientific">Thioclava kandeliae</name>
    <dbReference type="NCBI Taxonomy" id="3070818"/>
    <lineage>
        <taxon>Bacteria</taxon>
        <taxon>Pseudomonadati</taxon>
        <taxon>Pseudomonadota</taxon>
        <taxon>Alphaproteobacteria</taxon>
        <taxon>Rhodobacterales</taxon>
        <taxon>Paracoccaceae</taxon>
        <taxon>Thioclava</taxon>
    </lineage>
</organism>
<dbReference type="EMBL" id="JAYWLC010000004">
    <property type="protein sequence ID" value="MER5171413.1"/>
    <property type="molecule type" value="Genomic_DNA"/>
</dbReference>
<dbReference type="Pfam" id="PF02518">
    <property type="entry name" value="HATPase_c"/>
    <property type="match status" value="1"/>
</dbReference>
<dbReference type="InterPro" id="IPR005467">
    <property type="entry name" value="His_kinase_dom"/>
</dbReference>
<dbReference type="SUPFAM" id="SSF47226">
    <property type="entry name" value="Histidine-containing phosphotransfer domain, HPT domain"/>
    <property type="match status" value="1"/>
</dbReference>
<name>A0ABV1SET5_9RHOB</name>
<protein>
    <recommendedName>
        <fullName evidence="3">Chemotaxis protein CheA</fullName>
        <ecNumber evidence="2">2.7.13.3</ecNumber>
    </recommendedName>
</protein>
<dbReference type="InterPro" id="IPR002545">
    <property type="entry name" value="CheW-lke_dom"/>
</dbReference>
<evidence type="ECO:0000256" key="3">
    <source>
        <dbReference type="ARBA" id="ARBA00021495"/>
    </source>
</evidence>
<evidence type="ECO:0000313" key="17">
    <source>
        <dbReference type="EMBL" id="MER5171413.1"/>
    </source>
</evidence>
<keyword evidence="9" id="KW-0067">ATP-binding</keyword>
<evidence type="ECO:0000256" key="11">
    <source>
        <dbReference type="ARBA" id="ARBA00035100"/>
    </source>
</evidence>
<evidence type="ECO:0000259" key="14">
    <source>
        <dbReference type="PROSITE" id="PS50109"/>
    </source>
</evidence>
<dbReference type="PROSITE" id="PS50894">
    <property type="entry name" value="HPT"/>
    <property type="match status" value="1"/>
</dbReference>
<evidence type="ECO:0000256" key="12">
    <source>
        <dbReference type="PROSITE-ProRule" id="PRU00110"/>
    </source>
</evidence>
<evidence type="ECO:0000256" key="8">
    <source>
        <dbReference type="ARBA" id="ARBA00022777"/>
    </source>
</evidence>
<dbReference type="Gene3D" id="2.30.30.40">
    <property type="entry name" value="SH3 Domains"/>
    <property type="match status" value="1"/>
</dbReference>
<dbReference type="InterPro" id="IPR036890">
    <property type="entry name" value="HATPase_C_sf"/>
</dbReference>
<feature type="region of interest" description="Disordered" evidence="13">
    <location>
        <begin position="226"/>
        <end position="255"/>
    </location>
</feature>
<comment type="function">
    <text evidence="11">Involved in the transmission of sensory signals from the chemoreceptors to the flagellar motors. CheA is autophosphorylated; it can transfer its phosphate group to either CheB or CheY.</text>
</comment>
<comment type="catalytic activity">
    <reaction evidence="1">
        <text>ATP + protein L-histidine = ADP + protein N-phospho-L-histidine.</text>
        <dbReference type="EC" id="2.7.13.3"/>
    </reaction>
</comment>
<dbReference type="Gene3D" id="3.30.565.10">
    <property type="entry name" value="Histidine kinase-like ATPase, C-terminal domain"/>
    <property type="match status" value="1"/>
</dbReference>
<dbReference type="SMART" id="SM01231">
    <property type="entry name" value="H-kinase_dim"/>
    <property type="match status" value="1"/>
</dbReference>
<dbReference type="InterPro" id="IPR004105">
    <property type="entry name" value="CheA-like_dim"/>
</dbReference>
<dbReference type="Gene3D" id="1.10.287.560">
    <property type="entry name" value="Histidine kinase CheA-like, homodimeric domain"/>
    <property type="match status" value="1"/>
</dbReference>
<dbReference type="InterPro" id="IPR051315">
    <property type="entry name" value="Bact_Chemotaxis_CheA"/>
</dbReference>
<dbReference type="InterPro" id="IPR036097">
    <property type="entry name" value="HisK_dim/P_sf"/>
</dbReference>
<reference evidence="17 18" key="1">
    <citation type="submission" date="2024-06" db="EMBL/GenBank/DDBJ databases">
        <title>Thioclava kandeliae sp. nov. from a rhizosphere soil sample of Kandelia candel in a mangrove.</title>
        <authorList>
            <person name="Mu T."/>
        </authorList>
    </citation>
    <scope>NUCLEOTIDE SEQUENCE [LARGE SCALE GENOMIC DNA]</scope>
    <source>
        <strain evidence="17 18">CPCC 100088</strain>
    </source>
</reference>
<accession>A0ABV1SET5</accession>
<evidence type="ECO:0000256" key="7">
    <source>
        <dbReference type="ARBA" id="ARBA00022741"/>
    </source>
</evidence>
<dbReference type="InterPro" id="IPR004358">
    <property type="entry name" value="Sig_transdc_His_kin-like_C"/>
</dbReference>
<dbReference type="InterPro" id="IPR036641">
    <property type="entry name" value="HPT_dom_sf"/>
</dbReference>